<dbReference type="EMBL" id="FO203431">
    <property type="protein sequence ID" value="CCH88051.1"/>
    <property type="molecule type" value="Genomic_DNA"/>
</dbReference>
<dbReference type="PANTHER" id="PTHR42978:SF2">
    <property type="entry name" value="102 KBASES UNSTABLE REGION: FROM 1 TO 119443"/>
    <property type="match status" value="1"/>
</dbReference>
<evidence type="ECO:0000256" key="3">
    <source>
        <dbReference type="ARBA" id="ARBA00022723"/>
    </source>
</evidence>
<dbReference type="KEGG" id="mmar:MODMU_2622"/>
<organism evidence="7 8">
    <name type="scientific">Modestobacter italicus (strain DSM 44449 / CECT 9708 / BC 501)</name>
    <dbReference type="NCBI Taxonomy" id="2732864"/>
    <lineage>
        <taxon>Bacteria</taxon>
        <taxon>Bacillati</taxon>
        <taxon>Actinomycetota</taxon>
        <taxon>Actinomycetes</taxon>
        <taxon>Geodermatophilales</taxon>
        <taxon>Geodermatophilaceae</taxon>
        <taxon>Modestobacter</taxon>
    </lineage>
</organism>
<name>I4EXD8_MODI5</name>
<dbReference type="OMA" id="SGHAWGM"/>
<evidence type="ECO:0000256" key="1">
    <source>
        <dbReference type="ARBA" id="ARBA00001947"/>
    </source>
</evidence>
<dbReference type="Proteomes" id="UP000006461">
    <property type="component" value="Chromosome"/>
</dbReference>
<dbReference type="AlphaFoldDB" id="I4EXD8"/>
<keyword evidence="5" id="KW-0862">Zinc</keyword>
<dbReference type="PATRIC" id="fig|477641.3.peg.2480"/>
<dbReference type="InterPro" id="IPR051013">
    <property type="entry name" value="MBL_superfamily_lactonases"/>
</dbReference>
<dbReference type="GO" id="GO:0016787">
    <property type="term" value="F:hydrolase activity"/>
    <property type="evidence" value="ECO:0007669"/>
    <property type="project" value="UniProtKB-KW"/>
</dbReference>
<accession>I4EXD8</accession>
<keyword evidence="3" id="KW-0479">Metal-binding</keyword>
<dbReference type="CDD" id="cd07729">
    <property type="entry name" value="AHL_lactonase_MBL-fold"/>
    <property type="match status" value="1"/>
</dbReference>
<dbReference type="SUPFAM" id="SSF56281">
    <property type="entry name" value="Metallo-hydrolase/oxidoreductase"/>
    <property type="match status" value="1"/>
</dbReference>
<evidence type="ECO:0000259" key="6">
    <source>
        <dbReference type="SMART" id="SM00849"/>
    </source>
</evidence>
<sequence length="251" mass="27013">MEMTILPLGDCICAGAVLTPGHDDTVMTPVPVSGYLVTLDDGRRVLVDTGMSRDHIGNPGLTFGGSPAEEIITPAMQPADDLVSRLAEAGLAPGDVDVVINTHLHFDHAGNNFLFPGATIVVQREQYEFADGHPSFPNQYWNLPELHYELVDGAAEVAPGVEVLPTPGHVPGHQSVVLTLPQTGTVILSGDAVHVAASYELDNWDGHMDPAAARESAHMLRRLAADRRAVFLLGHEPAQVAEYPRFPHVYR</sequence>
<dbReference type="HOGENOM" id="CLU_030571_3_3_11"/>
<dbReference type="OrthoDB" id="3196337at2"/>
<dbReference type="InterPro" id="IPR001279">
    <property type="entry name" value="Metallo-B-lactamas"/>
</dbReference>
<keyword evidence="4 7" id="KW-0378">Hydrolase</keyword>
<evidence type="ECO:0000313" key="7">
    <source>
        <dbReference type="EMBL" id="CCH88051.1"/>
    </source>
</evidence>
<dbReference type="Pfam" id="PF00753">
    <property type="entry name" value="Lactamase_B"/>
    <property type="match status" value="1"/>
</dbReference>
<keyword evidence="8" id="KW-1185">Reference proteome</keyword>
<dbReference type="GO" id="GO:0046872">
    <property type="term" value="F:metal ion binding"/>
    <property type="evidence" value="ECO:0007669"/>
    <property type="project" value="UniProtKB-KW"/>
</dbReference>
<protein>
    <submittedName>
        <fullName evidence="7">Zn-dependent hydrolase</fullName>
    </submittedName>
</protein>
<evidence type="ECO:0000313" key="8">
    <source>
        <dbReference type="Proteomes" id="UP000006461"/>
    </source>
</evidence>
<comment type="similarity">
    <text evidence="2">Belongs to the metallo-beta-lactamase superfamily.</text>
</comment>
<dbReference type="STRING" id="477641.MODMU_2622"/>
<dbReference type="PANTHER" id="PTHR42978">
    <property type="entry name" value="QUORUM-QUENCHING LACTONASE YTNP-RELATED-RELATED"/>
    <property type="match status" value="1"/>
</dbReference>
<dbReference type="SMART" id="SM00849">
    <property type="entry name" value="Lactamase_B"/>
    <property type="match status" value="1"/>
</dbReference>
<dbReference type="Gene3D" id="3.60.15.10">
    <property type="entry name" value="Ribonuclease Z/Hydroxyacylglutathione hydrolase-like"/>
    <property type="match status" value="1"/>
</dbReference>
<gene>
    <name evidence="7" type="primary">attM</name>
    <name evidence="7" type="ordered locus">MODMU_2622</name>
</gene>
<evidence type="ECO:0000256" key="2">
    <source>
        <dbReference type="ARBA" id="ARBA00007749"/>
    </source>
</evidence>
<feature type="domain" description="Metallo-beta-lactamase" evidence="6">
    <location>
        <begin position="31"/>
        <end position="235"/>
    </location>
</feature>
<dbReference type="InterPro" id="IPR036866">
    <property type="entry name" value="RibonucZ/Hydroxyglut_hydro"/>
</dbReference>
<evidence type="ECO:0000256" key="5">
    <source>
        <dbReference type="ARBA" id="ARBA00022833"/>
    </source>
</evidence>
<comment type="cofactor">
    <cofactor evidence="1">
        <name>Zn(2+)</name>
        <dbReference type="ChEBI" id="CHEBI:29105"/>
    </cofactor>
</comment>
<reference evidence="7 8" key="1">
    <citation type="journal article" date="2012" name="J. Bacteriol.">
        <title>Genome Sequence of Radiation-Resistant Modestobacter marinus Strain BC501, a Representative Actinobacterium That Thrives on Calcareous Stone Surfaces.</title>
        <authorList>
            <person name="Normand P."/>
            <person name="Gury J."/>
            <person name="Pujic P."/>
            <person name="Chouaia B."/>
            <person name="Crotti E."/>
            <person name="Brusetti L."/>
            <person name="Daffonchio D."/>
            <person name="Vacherie B."/>
            <person name="Barbe V."/>
            <person name="Medigue C."/>
            <person name="Calteau A."/>
            <person name="Ghodhbane-Gtari F."/>
            <person name="Essoussi I."/>
            <person name="Nouioui I."/>
            <person name="Abbassi-Ghozzi I."/>
            <person name="Gtari M."/>
        </authorList>
    </citation>
    <scope>NUCLEOTIDE SEQUENCE [LARGE SCALE GENOMIC DNA]</scope>
    <source>
        <strain evidence="8">BC 501</strain>
    </source>
</reference>
<proteinExistence type="inferred from homology"/>
<dbReference type="eggNOG" id="COG0491">
    <property type="taxonomic scope" value="Bacteria"/>
</dbReference>
<evidence type="ECO:0000256" key="4">
    <source>
        <dbReference type="ARBA" id="ARBA00022801"/>
    </source>
</evidence>